<evidence type="ECO:0000256" key="4">
    <source>
        <dbReference type="ARBA" id="ARBA00023136"/>
    </source>
</evidence>
<dbReference type="AlphaFoldDB" id="A0A4C2E415"/>
<dbReference type="EC" id="1.3.1.94" evidence="5"/>
<evidence type="ECO:0000313" key="8">
    <source>
        <dbReference type="Proteomes" id="UP000301737"/>
    </source>
</evidence>
<comment type="caution">
    <text evidence="5">Lacks conserved residue(s) required for the propagation of feature annotation.</text>
</comment>
<comment type="similarity">
    <text evidence="5">Belongs to the steroid 5-alpha reductase family. Polyprenal reductase subfamily.</text>
</comment>
<comment type="function">
    <text evidence="5">Plays a key role in early steps of protein N-linked glycosylation by being involved in the conversion of polyprenol into dolichol. Acts as a polyprenal reductase that mediates the reduction of polyprenal into dolichal in a NADP-dependent mechanism. Dolichols are required for the synthesis of dolichol-linked monosaccharides and the oligosaccharide precursor used for N-glycosylation.</text>
</comment>
<dbReference type="UniPathway" id="UPA00378"/>
<dbReference type="InterPro" id="IPR039698">
    <property type="entry name" value="Dfg10/SRD5A3"/>
</dbReference>
<dbReference type="GO" id="GO:0003865">
    <property type="term" value="F:3-oxo-5-alpha-steroid 4-dehydrogenase activity"/>
    <property type="evidence" value="ECO:0007669"/>
    <property type="project" value="TreeGrafter"/>
</dbReference>
<evidence type="ECO:0000313" key="7">
    <source>
        <dbReference type="EMBL" id="GCE98046.1"/>
    </source>
</evidence>
<gene>
    <name evidence="7" type="primary">DFG10</name>
    <name evidence="7" type="ORF">ZYGM_004685</name>
</gene>
<comment type="catalytic activity">
    <reaction evidence="5">
        <text>a di-trans,poly-cis-dolichal + NADP(+) = a di-trans,poly-cis-polyprenal + NADPH + H(+)</text>
        <dbReference type="Rhea" id="RHEA:80727"/>
        <dbReference type="Rhea" id="RHEA-COMP:19536"/>
        <dbReference type="Rhea" id="RHEA-COMP:19537"/>
        <dbReference type="ChEBI" id="CHEBI:15378"/>
        <dbReference type="ChEBI" id="CHEBI:57783"/>
        <dbReference type="ChEBI" id="CHEBI:58349"/>
        <dbReference type="ChEBI" id="CHEBI:231623"/>
        <dbReference type="ChEBI" id="CHEBI:231637"/>
        <dbReference type="EC" id="1.3.1.94"/>
    </reaction>
    <physiologicalReaction direction="right-to-left" evidence="5">
        <dbReference type="Rhea" id="RHEA:80729"/>
    </physiologicalReaction>
</comment>
<sequence length="240" mass="28138">MNFWLFKSTYIVGLVSLVVAKFLLPDFLKYGKTLKQNKAPKSVTARLMHYTVPKSTFSHFYVLSSCLSVLTLCAYPQYGVVWLFLCHSLRRLYETLFVSAYNERSRMNWSHYLVGLWFYTSLHIILNVELYNGNIKARFPSMALMTFCMAGWDQHQNHKILAKLIKYSLPQTRFFRWVCCPHYTDEILIYTSLLAASREFIWPLIWVVASLSLAGTECQKYYEEKFGPYAPRWALLPCVL</sequence>
<dbReference type="Pfam" id="PF02544">
    <property type="entry name" value="Steroid_dh"/>
    <property type="match status" value="1"/>
</dbReference>
<dbReference type="PANTHER" id="PTHR14624">
    <property type="entry name" value="DFG10 PROTEIN"/>
    <property type="match status" value="1"/>
</dbReference>
<dbReference type="GO" id="GO:0006488">
    <property type="term" value="P:dolichol-linked oligosaccharide biosynthetic process"/>
    <property type="evidence" value="ECO:0007669"/>
    <property type="project" value="UniProtKB-UniRule"/>
</dbReference>
<dbReference type="InterPro" id="IPR001104">
    <property type="entry name" value="3-oxo-5_a-steroid_4-DH_C"/>
</dbReference>
<keyword evidence="2 5" id="KW-0812">Transmembrane</keyword>
<comment type="pathway">
    <text evidence="5">Protein modification; protein glycosylation.</text>
</comment>
<keyword evidence="5" id="KW-0560">Oxidoreductase</keyword>
<keyword evidence="4 5" id="KW-0472">Membrane</keyword>
<comment type="subcellular location">
    <subcellularLocation>
        <location evidence="1">Endomembrane system</location>
        <topology evidence="1">Multi-pass membrane protein</topology>
    </subcellularLocation>
    <subcellularLocation>
        <location evidence="5">Endoplasmic reticulum membrane</location>
    </subcellularLocation>
</comment>
<accession>A0A4C2E415</accession>
<feature type="transmembrane region" description="Helical" evidence="5">
    <location>
        <begin position="109"/>
        <end position="128"/>
    </location>
</feature>
<evidence type="ECO:0000256" key="3">
    <source>
        <dbReference type="ARBA" id="ARBA00022989"/>
    </source>
</evidence>
<organism evidence="7 8">
    <name type="scientific">Zygosaccharomyces mellis</name>
    <dbReference type="NCBI Taxonomy" id="42258"/>
    <lineage>
        <taxon>Eukaryota</taxon>
        <taxon>Fungi</taxon>
        <taxon>Dikarya</taxon>
        <taxon>Ascomycota</taxon>
        <taxon>Saccharomycotina</taxon>
        <taxon>Saccharomycetes</taxon>
        <taxon>Saccharomycetales</taxon>
        <taxon>Saccharomycetaceae</taxon>
        <taxon>Zygosaccharomyces</taxon>
    </lineage>
</organism>
<dbReference type="PANTHER" id="PTHR14624:SF0">
    <property type="entry name" value="POLYPRENOL REDUCTASE"/>
    <property type="match status" value="1"/>
</dbReference>
<evidence type="ECO:0000256" key="5">
    <source>
        <dbReference type="RuleBase" id="RU367081"/>
    </source>
</evidence>
<reference evidence="7 8" key="1">
    <citation type="submission" date="2019-01" db="EMBL/GenBank/DDBJ databases">
        <title>Draft Genome Sequencing of Zygosaccharomyces mellis Ca-7.</title>
        <authorList>
            <person name="Shiwa Y."/>
            <person name="Kanesaki Y."/>
            <person name="Ishige T."/>
            <person name="Mura K."/>
            <person name="Hori T."/>
            <person name="Tamura T."/>
        </authorList>
    </citation>
    <scope>NUCLEOTIDE SEQUENCE [LARGE SCALE GENOMIC DNA]</scope>
    <source>
        <strain evidence="7 8">Ca-7</strain>
    </source>
</reference>
<evidence type="ECO:0000259" key="6">
    <source>
        <dbReference type="Pfam" id="PF02544"/>
    </source>
</evidence>
<dbReference type="Proteomes" id="UP000301737">
    <property type="component" value="Unassembled WGS sequence"/>
</dbReference>
<proteinExistence type="inferred from homology"/>
<feature type="domain" description="3-oxo-5-alpha-steroid 4-dehydrogenase C-terminal" evidence="6">
    <location>
        <begin position="131"/>
        <end position="240"/>
    </location>
</feature>
<comment type="caution">
    <text evidence="7">The sequence shown here is derived from an EMBL/GenBank/DDBJ whole genome shotgun (WGS) entry which is preliminary data.</text>
</comment>
<feature type="transmembrane region" description="Helical" evidence="5">
    <location>
        <begin position="6"/>
        <end position="24"/>
    </location>
</feature>
<keyword evidence="5" id="KW-0521">NADP</keyword>
<dbReference type="PROSITE" id="PS50244">
    <property type="entry name" value="S5A_REDUCTASE"/>
    <property type="match status" value="1"/>
</dbReference>
<evidence type="ECO:0000256" key="1">
    <source>
        <dbReference type="ARBA" id="ARBA00004127"/>
    </source>
</evidence>
<keyword evidence="5" id="KW-0256">Endoplasmic reticulum</keyword>
<dbReference type="OrthoDB" id="541710at2759"/>
<feature type="transmembrane region" description="Helical" evidence="5">
    <location>
        <begin position="60"/>
        <end position="85"/>
    </location>
</feature>
<keyword evidence="3 5" id="KW-1133">Transmembrane helix</keyword>
<evidence type="ECO:0000256" key="2">
    <source>
        <dbReference type="ARBA" id="ARBA00022692"/>
    </source>
</evidence>
<dbReference type="GO" id="GO:0005789">
    <property type="term" value="C:endoplasmic reticulum membrane"/>
    <property type="evidence" value="ECO:0007669"/>
    <property type="project" value="UniProtKB-SubCell"/>
</dbReference>
<keyword evidence="8" id="KW-1185">Reference proteome</keyword>
<dbReference type="GO" id="GO:0016095">
    <property type="term" value="P:polyprenol catabolic process"/>
    <property type="evidence" value="ECO:0007669"/>
    <property type="project" value="UniProtKB-UniRule"/>
</dbReference>
<dbReference type="GO" id="GO:0160198">
    <property type="term" value="F:polyprenal reductase activity"/>
    <property type="evidence" value="ECO:0007669"/>
    <property type="project" value="UniProtKB-EC"/>
</dbReference>
<dbReference type="GO" id="GO:0102389">
    <property type="term" value="F:polyprenol reductase activity"/>
    <property type="evidence" value="ECO:0007669"/>
    <property type="project" value="UniProtKB-UniRule"/>
</dbReference>
<dbReference type="EMBL" id="BIMX01000003">
    <property type="protein sequence ID" value="GCE98046.1"/>
    <property type="molecule type" value="Genomic_DNA"/>
</dbReference>
<name>A0A4C2E415_9SACH</name>
<protein>
    <recommendedName>
        <fullName evidence="5">Polyprenal reductase</fullName>
        <ecNumber evidence="5">1.3.1.94</ecNumber>
    </recommendedName>
</protein>